<accession>A0ABV8URF2</accession>
<dbReference type="RefSeq" id="WP_378138984.1">
    <property type="nucleotide sequence ID" value="NZ_JBHSEF010000006.1"/>
</dbReference>
<sequence length="157" mass="18234">MKYKNKKTNDDSEFEQNVNPDVITSMEMFRERAKLSKEKIMELDEMFKTKLMATPELGKDILSFIVDLSDQNQKIHDKVISVHQITIDHLFKRLDKEDITEKEIGMIYDELRFLTEQVDKARKEWKETVEKVLIGGAVLVTGAVGTYFTTKSIGKKD</sequence>
<dbReference type="Proteomes" id="UP001595733">
    <property type="component" value="Unassembled WGS sequence"/>
</dbReference>
<dbReference type="EMBL" id="JBHSEF010000006">
    <property type="protein sequence ID" value="MFC4353520.1"/>
    <property type="molecule type" value="Genomic_DNA"/>
</dbReference>
<feature type="transmembrane region" description="Helical" evidence="1">
    <location>
        <begin position="132"/>
        <end position="150"/>
    </location>
</feature>
<reference evidence="3" key="1">
    <citation type="journal article" date="2019" name="Int. J. Syst. Evol. Microbiol.">
        <title>The Global Catalogue of Microorganisms (GCM) 10K type strain sequencing project: providing services to taxonomists for standard genome sequencing and annotation.</title>
        <authorList>
            <consortium name="The Broad Institute Genomics Platform"/>
            <consortium name="The Broad Institute Genome Sequencing Center for Infectious Disease"/>
            <person name="Wu L."/>
            <person name="Ma J."/>
        </authorList>
    </citation>
    <scope>NUCLEOTIDE SEQUENCE [LARGE SCALE GENOMIC DNA]</scope>
    <source>
        <strain evidence="3">CCUG 50353</strain>
    </source>
</reference>
<evidence type="ECO:0000313" key="2">
    <source>
        <dbReference type="EMBL" id="MFC4353520.1"/>
    </source>
</evidence>
<keyword evidence="1" id="KW-0472">Membrane</keyword>
<keyword evidence="1" id="KW-0812">Transmembrane</keyword>
<keyword evidence="3" id="KW-1185">Reference proteome</keyword>
<protein>
    <submittedName>
        <fullName evidence="2">Uncharacterized protein</fullName>
    </submittedName>
</protein>
<name>A0ABV8URF2_9BACL</name>
<proteinExistence type="predicted"/>
<keyword evidence="1" id="KW-1133">Transmembrane helix</keyword>
<organism evidence="2 3">
    <name type="scientific">Chryseomicrobium palamuruense</name>
    <dbReference type="NCBI Taxonomy" id="682973"/>
    <lineage>
        <taxon>Bacteria</taxon>
        <taxon>Bacillati</taxon>
        <taxon>Bacillota</taxon>
        <taxon>Bacilli</taxon>
        <taxon>Bacillales</taxon>
        <taxon>Caryophanaceae</taxon>
        <taxon>Chryseomicrobium</taxon>
    </lineage>
</organism>
<evidence type="ECO:0000313" key="3">
    <source>
        <dbReference type="Proteomes" id="UP001595733"/>
    </source>
</evidence>
<gene>
    <name evidence="2" type="ORF">ACFO0S_00395</name>
</gene>
<evidence type="ECO:0000256" key="1">
    <source>
        <dbReference type="SAM" id="Phobius"/>
    </source>
</evidence>
<comment type="caution">
    <text evidence="2">The sequence shown here is derived from an EMBL/GenBank/DDBJ whole genome shotgun (WGS) entry which is preliminary data.</text>
</comment>